<feature type="transmembrane region" description="Helical" evidence="1">
    <location>
        <begin position="233"/>
        <end position="256"/>
    </location>
</feature>
<keyword evidence="1" id="KW-0812">Transmembrane</keyword>
<name>A0A9P1J1H8_9PELO</name>
<feature type="transmembrane region" description="Helical" evidence="1">
    <location>
        <begin position="85"/>
        <end position="107"/>
    </location>
</feature>
<keyword evidence="3" id="KW-1185">Reference proteome</keyword>
<proteinExistence type="predicted"/>
<accession>A0A9P1J1H8</accession>
<evidence type="ECO:0000256" key="1">
    <source>
        <dbReference type="SAM" id="Phobius"/>
    </source>
</evidence>
<dbReference type="AlphaFoldDB" id="A0A9P1J1H8"/>
<gene>
    <name evidence="2" type="ORF">CAMP_LOCUS15935</name>
</gene>
<feature type="transmembrane region" description="Helical" evidence="1">
    <location>
        <begin position="184"/>
        <end position="204"/>
    </location>
</feature>
<keyword evidence="1" id="KW-0472">Membrane</keyword>
<feature type="transmembrane region" description="Helical" evidence="1">
    <location>
        <begin position="42"/>
        <end position="65"/>
    </location>
</feature>
<evidence type="ECO:0000313" key="3">
    <source>
        <dbReference type="Proteomes" id="UP001152747"/>
    </source>
</evidence>
<feature type="transmembrane region" description="Helical" evidence="1">
    <location>
        <begin position="268"/>
        <end position="290"/>
    </location>
</feature>
<sequence length="329" mass="37362">MLTIADLMQFNAYVCLIASILLNSVLIFLIHMERSHENFYRMYNTFFIWSGVANLAMSLGFAVLQPAPITFQSKTYIVFLGPFNFLPDLLLIPIFSIFISISIFQIFKEPAIFILRFIYITRKMKMGAFIFRKLLSLILALSLTLGLANWIILQESTLDIKPDISNIMGEDYGFLAVNNHAMNVLQVGVCSVGVFGFVVGFLIYRSIYERVTQTISIDGRANYQRSIDINQTLLVSAIQQIIFLTLPICLLSIFSIEGFQISMKSMPIYLGTCFYPITNAITTFIHLKYYQRQFRKSGMRCLVKLGYLKKVPNRISTAVETSDLPGSGL</sequence>
<feature type="transmembrane region" description="Helical" evidence="1">
    <location>
        <begin position="12"/>
        <end position="30"/>
    </location>
</feature>
<comment type="caution">
    <text evidence="2">The sequence shown here is derived from an EMBL/GenBank/DDBJ whole genome shotgun (WGS) entry which is preliminary data.</text>
</comment>
<feature type="transmembrane region" description="Helical" evidence="1">
    <location>
        <begin position="128"/>
        <end position="152"/>
    </location>
</feature>
<dbReference type="Proteomes" id="UP001152747">
    <property type="component" value="Unassembled WGS sequence"/>
</dbReference>
<keyword evidence="1" id="KW-1133">Transmembrane helix</keyword>
<protein>
    <submittedName>
        <fullName evidence="2">Uncharacterized protein</fullName>
    </submittedName>
</protein>
<dbReference type="EMBL" id="CANHGI010000005">
    <property type="protein sequence ID" value="CAI5453298.1"/>
    <property type="molecule type" value="Genomic_DNA"/>
</dbReference>
<organism evidence="2 3">
    <name type="scientific">Caenorhabditis angaria</name>
    <dbReference type="NCBI Taxonomy" id="860376"/>
    <lineage>
        <taxon>Eukaryota</taxon>
        <taxon>Metazoa</taxon>
        <taxon>Ecdysozoa</taxon>
        <taxon>Nematoda</taxon>
        <taxon>Chromadorea</taxon>
        <taxon>Rhabditida</taxon>
        <taxon>Rhabditina</taxon>
        <taxon>Rhabditomorpha</taxon>
        <taxon>Rhabditoidea</taxon>
        <taxon>Rhabditidae</taxon>
        <taxon>Peloderinae</taxon>
        <taxon>Caenorhabditis</taxon>
    </lineage>
</organism>
<reference evidence="2" key="1">
    <citation type="submission" date="2022-11" db="EMBL/GenBank/DDBJ databases">
        <authorList>
            <person name="Kikuchi T."/>
        </authorList>
    </citation>
    <scope>NUCLEOTIDE SEQUENCE</scope>
    <source>
        <strain evidence="2">PS1010</strain>
    </source>
</reference>
<evidence type="ECO:0000313" key="2">
    <source>
        <dbReference type="EMBL" id="CAI5453298.1"/>
    </source>
</evidence>